<evidence type="ECO:0000256" key="2">
    <source>
        <dbReference type="SAM" id="MobiDB-lite"/>
    </source>
</evidence>
<accession>A0ABW0YUF1</accession>
<protein>
    <submittedName>
        <fullName evidence="4">DUF4352 domain-containing protein</fullName>
    </submittedName>
</protein>
<evidence type="ECO:0000313" key="4">
    <source>
        <dbReference type="EMBL" id="MFC5713659.1"/>
    </source>
</evidence>
<keyword evidence="5" id="KW-1185">Reference proteome</keyword>
<feature type="domain" description="DUF4352" evidence="3">
    <location>
        <begin position="118"/>
        <end position="208"/>
    </location>
</feature>
<dbReference type="InterPro" id="IPR029051">
    <property type="entry name" value="DUF4352"/>
</dbReference>
<dbReference type="Gene3D" id="2.60.40.1240">
    <property type="match status" value="1"/>
</dbReference>
<dbReference type="Pfam" id="PF11611">
    <property type="entry name" value="DUF4352"/>
    <property type="match status" value="1"/>
</dbReference>
<feature type="region of interest" description="Disordered" evidence="2">
    <location>
        <begin position="19"/>
        <end position="87"/>
    </location>
</feature>
<name>A0ABW0YUF1_9BACI</name>
<sequence length="216" mass="24196">MKKFGLSVGAVVVASSLVACGEETSVEEVEGTEEAEAENLDAEETEEDEDEDEEENEDEDEDEDEEDEFGTRVNPVPHGQTVEVEGSDWLFGDVHYDIELIESVSGDEAESMVKEANQFNEPSEDGKEYILAKVRIQLHSAEEEPFDVNAQQFDVISEGGSSYEDFVSVAELDPEFRSDLYEGGEVEGWAPFLVDSDDEKPLIKYNDVWFDLRGEE</sequence>
<gene>
    <name evidence="4" type="ORF">ACFPU1_12770</name>
</gene>
<dbReference type="PROSITE" id="PS51257">
    <property type="entry name" value="PROKAR_LIPOPROTEIN"/>
    <property type="match status" value="1"/>
</dbReference>
<feature type="compositionally biased region" description="Acidic residues" evidence="2">
    <location>
        <begin position="24"/>
        <end position="68"/>
    </location>
</feature>
<reference evidence="5" key="1">
    <citation type="journal article" date="2019" name="Int. J. Syst. Evol. Microbiol.">
        <title>The Global Catalogue of Microorganisms (GCM) 10K type strain sequencing project: providing services to taxonomists for standard genome sequencing and annotation.</title>
        <authorList>
            <consortium name="The Broad Institute Genomics Platform"/>
            <consortium name="The Broad Institute Genome Sequencing Center for Infectious Disease"/>
            <person name="Wu L."/>
            <person name="Ma J."/>
        </authorList>
    </citation>
    <scope>NUCLEOTIDE SEQUENCE [LARGE SCALE GENOMIC DNA]</scope>
    <source>
        <strain evidence="5">CECT 7184</strain>
    </source>
</reference>
<dbReference type="Proteomes" id="UP001596142">
    <property type="component" value="Unassembled WGS sequence"/>
</dbReference>
<evidence type="ECO:0000256" key="1">
    <source>
        <dbReference type="ARBA" id="ARBA00022729"/>
    </source>
</evidence>
<keyword evidence="1" id="KW-0732">Signal</keyword>
<organism evidence="4 5">
    <name type="scientific">Thalassorhabdus alkalitolerans</name>
    <dbReference type="NCBI Taxonomy" id="2282697"/>
    <lineage>
        <taxon>Bacteria</taxon>
        <taxon>Bacillati</taxon>
        <taxon>Bacillota</taxon>
        <taxon>Bacilli</taxon>
        <taxon>Bacillales</taxon>
        <taxon>Bacillaceae</taxon>
        <taxon>Thalassorhabdus</taxon>
    </lineage>
</organism>
<evidence type="ECO:0000259" key="3">
    <source>
        <dbReference type="Pfam" id="PF11611"/>
    </source>
</evidence>
<dbReference type="EMBL" id="JBHSOZ010000005">
    <property type="protein sequence ID" value="MFC5713659.1"/>
    <property type="molecule type" value="Genomic_DNA"/>
</dbReference>
<dbReference type="RefSeq" id="WP_385941712.1">
    <property type="nucleotide sequence ID" value="NZ_JBHSOZ010000005.1"/>
</dbReference>
<dbReference type="InterPro" id="IPR029050">
    <property type="entry name" value="Immunoprotect_excell_Ig-like"/>
</dbReference>
<proteinExistence type="predicted"/>
<evidence type="ECO:0000313" key="5">
    <source>
        <dbReference type="Proteomes" id="UP001596142"/>
    </source>
</evidence>
<comment type="caution">
    <text evidence="4">The sequence shown here is derived from an EMBL/GenBank/DDBJ whole genome shotgun (WGS) entry which is preliminary data.</text>
</comment>